<feature type="chain" id="PRO_5038358696" description="DUF2271 domain-containing protein" evidence="2">
    <location>
        <begin position="21"/>
        <end position="202"/>
    </location>
</feature>
<sequence length="202" mass="21817">MDRKLTGLLLAGVTAMSLFAGCGSEKKAAPAAQEKAPAAAQAKGPLTLEYTYNRKDGKATNQMAAWIEDGNGKVVRTLFATKYVATKGYKKQNQALPQWVKKSGVAQLDKAKVDAFTQATPQSGQVKVAWDGKDDSGKDAPDGTYTLVLEATLFQDSDAVYTGTFQKGGKEQTVEMKEKRTKEPDQAANKDMVTNVKSVYRP</sequence>
<gene>
    <name evidence="3" type="ORF">SAMN05216495_1017</name>
</gene>
<feature type="region of interest" description="Disordered" evidence="1">
    <location>
        <begin position="170"/>
        <end position="202"/>
    </location>
</feature>
<feature type="signal peptide" evidence="2">
    <location>
        <begin position="1"/>
        <end position="20"/>
    </location>
</feature>
<evidence type="ECO:0000313" key="3">
    <source>
        <dbReference type="EMBL" id="SDW35087.1"/>
    </source>
</evidence>
<organism evidence="3 4">
    <name type="scientific">Acidaminococcus fermentans</name>
    <dbReference type="NCBI Taxonomy" id="905"/>
    <lineage>
        <taxon>Bacteria</taxon>
        <taxon>Bacillati</taxon>
        <taxon>Bacillota</taxon>
        <taxon>Negativicutes</taxon>
        <taxon>Acidaminococcales</taxon>
        <taxon>Acidaminococcaceae</taxon>
        <taxon>Acidaminococcus</taxon>
    </lineage>
</organism>
<comment type="caution">
    <text evidence="3">The sequence shown here is derived from an EMBL/GenBank/DDBJ whole genome shotgun (WGS) entry which is preliminary data.</text>
</comment>
<protein>
    <recommendedName>
        <fullName evidence="5">DUF2271 domain-containing protein</fullName>
    </recommendedName>
</protein>
<dbReference type="EMBL" id="FNOP01000001">
    <property type="protein sequence ID" value="SDW35087.1"/>
    <property type="molecule type" value="Genomic_DNA"/>
</dbReference>
<proteinExistence type="predicted"/>
<dbReference type="InterPro" id="IPR014469">
    <property type="entry name" value="DUF2271"/>
</dbReference>
<dbReference type="Pfam" id="PF10029">
    <property type="entry name" value="DUF2271"/>
    <property type="match status" value="1"/>
</dbReference>
<dbReference type="RefSeq" id="WP_074703895.1">
    <property type="nucleotide sequence ID" value="NZ_FNOP01000001.1"/>
</dbReference>
<name>A0A1H2SU71_ACIFE</name>
<evidence type="ECO:0000256" key="2">
    <source>
        <dbReference type="SAM" id="SignalP"/>
    </source>
</evidence>
<dbReference type="PROSITE" id="PS51257">
    <property type="entry name" value="PROKAR_LIPOPROTEIN"/>
    <property type="match status" value="1"/>
</dbReference>
<reference evidence="3 4" key="1">
    <citation type="submission" date="2016-10" db="EMBL/GenBank/DDBJ databases">
        <authorList>
            <person name="Varghese N."/>
            <person name="Submissions S."/>
        </authorList>
    </citation>
    <scope>NUCLEOTIDE SEQUENCE [LARGE SCALE GENOMIC DNA]</scope>
    <source>
        <strain evidence="3 4">WCC6</strain>
    </source>
</reference>
<accession>A0A1H2SU71</accession>
<evidence type="ECO:0000313" key="4">
    <source>
        <dbReference type="Proteomes" id="UP000182379"/>
    </source>
</evidence>
<evidence type="ECO:0008006" key="5">
    <source>
        <dbReference type="Google" id="ProtNLM"/>
    </source>
</evidence>
<dbReference type="Gene3D" id="2.60.40.4070">
    <property type="match status" value="1"/>
</dbReference>
<dbReference type="Proteomes" id="UP000182379">
    <property type="component" value="Unassembled WGS sequence"/>
</dbReference>
<feature type="compositionally biased region" description="Basic and acidic residues" evidence="1">
    <location>
        <begin position="170"/>
        <end position="185"/>
    </location>
</feature>
<keyword evidence="2" id="KW-0732">Signal</keyword>
<evidence type="ECO:0000256" key="1">
    <source>
        <dbReference type="SAM" id="MobiDB-lite"/>
    </source>
</evidence>
<dbReference type="AlphaFoldDB" id="A0A1H2SU71"/>